<proteinExistence type="predicted"/>
<evidence type="ECO:0000313" key="2">
    <source>
        <dbReference type="Proteomes" id="UP000331127"/>
    </source>
</evidence>
<dbReference type="EMBL" id="BLAE01000006">
    <property type="protein sequence ID" value="GES07433.1"/>
    <property type="molecule type" value="Genomic_DNA"/>
</dbReference>
<organism evidence="1 2">
    <name type="scientific">Acrocarpospora macrocephala</name>
    <dbReference type="NCBI Taxonomy" id="150177"/>
    <lineage>
        <taxon>Bacteria</taxon>
        <taxon>Bacillati</taxon>
        <taxon>Actinomycetota</taxon>
        <taxon>Actinomycetes</taxon>
        <taxon>Streptosporangiales</taxon>
        <taxon>Streptosporangiaceae</taxon>
        <taxon>Acrocarpospora</taxon>
    </lineage>
</organism>
<sequence length="72" mass="8122">MGNPAVTDLVALARALLHRHRWEPFTLTLPNRATATIRTCRCGKQRWESSNDWPEDLRIRLFVSAEGDGCSG</sequence>
<dbReference type="Proteomes" id="UP000331127">
    <property type="component" value="Unassembled WGS sequence"/>
</dbReference>
<name>A0A5M3WK58_9ACTN</name>
<keyword evidence="2" id="KW-1185">Reference proteome</keyword>
<comment type="caution">
    <text evidence="1">The sequence shown here is derived from an EMBL/GenBank/DDBJ whole genome shotgun (WGS) entry which is preliminary data.</text>
</comment>
<dbReference type="AlphaFoldDB" id="A0A5M3WK58"/>
<reference evidence="1 2" key="1">
    <citation type="submission" date="2019-10" db="EMBL/GenBank/DDBJ databases">
        <title>Whole genome shotgun sequence of Acrocarpospora macrocephala NBRC 16266.</title>
        <authorList>
            <person name="Ichikawa N."/>
            <person name="Kimura A."/>
            <person name="Kitahashi Y."/>
            <person name="Komaki H."/>
            <person name="Oguchi A."/>
        </authorList>
    </citation>
    <scope>NUCLEOTIDE SEQUENCE [LARGE SCALE GENOMIC DNA]</scope>
    <source>
        <strain evidence="1 2">NBRC 16266</strain>
    </source>
</reference>
<accession>A0A5M3WK58</accession>
<protein>
    <submittedName>
        <fullName evidence="1">Uncharacterized protein</fullName>
    </submittedName>
</protein>
<evidence type="ECO:0000313" key="1">
    <source>
        <dbReference type="EMBL" id="GES07433.1"/>
    </source>
</evidence>
<gene>
    <name evidence="1" type="ORF">Amac_010280</name>
</gene>